<organism evidence="2 3">
    <name type="scientific">Elysia marginata</name>
    <dbReference type="NCBI Taxonomy" id="1093978"/>
    <lineage>
        <taxon>Eukaryota</taxon>
        <taxon>Metazoa</taxon>
        <taxon>Spiralia</taxon>
        <taxon>Lophotrochozoa</taxon>
        <taxon>Mollusca</taxon>
        <taxon>Gastropoda</taxon>
        <taxon>Heterobranchia</taxon>
        <taxon>Euthyneura</taxon>
        <taxon>Panpulmonata</taxon>
        <taxon>Sacoglossa</taxon>
        <taxon>Placobranchoidea</taxon>
        <taxon>Plakobranchidae</taxon>
        <taxon>Elysia</taxon>
    </lineage>
</organism>
<dbReference type="PANTHER" id="PTHR37984">
    <property type="entry name" value="PROTEIN CBG26694"/>
    <property type="match status" value="1"/>
</dbReference>
<dbReference type="InterPro" id="IPR050951">
    <property type="entry name" value="Retrovirus_Pol_polyprotein"/>
</dbReference>
<accession>A0AAV4GEM7</accession>
<evidence type="ECO:0000259" key="1">
    <source>
        <dbReference type="Pfam" id="PF17921"/>
    </source>
</evidence>
<feature type="domain" description="Integrase zinc-binding" evidence="1">
    <location>
        <begin position="58"/>
        <end position="108"/>
    </location>
</feature>
<dbReference type="InterPro" id="IPR041588">
    <property type="entry name" value="Integrase_H2C2"/>
</dbReference>
<dbReference type="Pfam" id="PF17921">
    <property type="entry name" value="Integrase_H2C2"/>
    <property type="match status" value="1"/>
</dbReference>
<keyword evidence="3" id="KW-1185">Reference proteome</keyword>
<name>A0AAV4GEM7_9GAST</name>
<evidence type="ECO:0000313" key="3">
    <source>
        <dbReference type="Proteomes" id="UP000762676"/>
    </source>
</evidence>
<dbReference type="Proteomes" id="UP000762676">
    <property type="component" value="Unassembled WGS sequence"/>
</dbReference>
<dbReference type="PANTHER" id="PTHR37984:SF5">
    <property type="entry name" value="PROTEIN NYNRIN-LIKE"/>
    <property type="match status" value="1"/>
</dbReference>
<feature type="non-terminal residue" evidence="2">
    <location>
        <position position="131"/>
    </location>
</feature>
<protein>
    <submittedName>
        <fullName evidence="2">Retrovirus-related Pol polyprotein from transposon opus</fullName>
    </submittedName>
</protein>
<comment type="caution">
    <text evidence="2">The sequence shown here is derived from an EMBL/GenBank/DDBJ whole genome shotgun (WGS) entry which is preliminary data.</text>
</comment>
<dbReference type="AlphaFoldDB" id="A0AAV4GEM7"/>
<dbReference type="Gene3D" id="1.10.340.70">
    <property type="match status" value="1"/>
</dbReference>
<evidence type="ECO:0000313" key="2">
    <source>
        <dbReference type="EMBL" id="GFR84157.1"/>
    </source>
</evidence>
<gene>
    <name evidence="2" type="ORF">ElyMa_002411400</name>
</gene>
<dbReference type="FunFam" id="1.10.340.70:FF:000003">
    <property type="entry name" value="Protein CBG25708"/>
    <property type="match status" value="1"/>
</dbReference>
<sequence>MREKTKSDIALSCVMTYVQEGWPEFKQDIKLAARNFFAIRGELSCWQGILLKGDRIVIPLELREEVLDKIHAGPLGMTKCKEIARQAVWWPRIGADICDNISACHTCIEKWSSQRSEPLIPSEIPERPYEK</sequence>
<dbReference type="EMBL" id="BMAT01004933">
    <property type="protein sequence ID" value="GFR84157.1"/>
    <property type="molecule type" value="Genomic_DNA"/>
</dbReference>
<proteinExistence type="predicted"/>
<reference evidence="2 3" key="1">
    <citation type="journal article" date="2021" name="Elife">
        <title>Chloroplast acquisition without the gene transfer in kleptoplastic sea slugs, Plakobranchus ocellatus.</title>
        <authorList>
            <person name="Maeda T."/>
            <person name="Takahashi S."/>
            <person name="Yoshida T."/>
            <person name="Shimamura S."/>
            <person name="Takaki Y."/>
            <person name="Nagai Y."/>
            <person name="Toyoda A."/>
            <person name="Suzuki Y."/>
            <person name="Arimoto A."/>
            <person name="Ishii H."/>
            <person name="Satoh N."/>
            <person name="Nishiyama T."/>
            <person name="Hasebe M."/>
            <person name="Maruyama T."/>
            <person name="Minagawa J."/>
            <person name="Obokata J."/>
            <person name="Shigenobu S."/>
        </authorList>
    </citation>
    <scope>NUCLEOTIDE SEQUENCE [LARGE SCALE GENOMIC DNA]</scope>
</reference>